<dbReference type="SMART" id="SM00487">
    <property type="entry name" value="DEXDc"/>
    <property type="match status" value="1"/>
</dbReference>
<keyword evidence="8" id="KW-1185">Reference proteome</keyword>
<proteinExistence type="predicted"/>
<dbReference type="PANTHER" id="PTHR12131:SF1">
    <property type="entry name" value="ATP-DEPENDENT RNA HELICASE SUPV3L1, MITOCHONDRIAL-RELATED"/>
    <property type="match status" value="1"/>
</dbReference>
<keyword evidence="3" id="KW-0347">Helicase</keyword>
<dbReference type="PANTHER" id="PTHR12131">
    <property type="entry name" value="ATP-DEPENDENT RNA AND DNA HELICASE"/>
    <property type="match status" value="1"/>
</dbReference>
<dbReference type="Gene3D" id="1.10.3380.30">
    <property type="match status" value="1"/>
</dbReference>
<accession>A0A0R3UEW2</accession>
<protein>
    <recommendedName>
        <fullName evidence="6">Helicase ATP-binding domain-containing protein</fullName>
    </recommendedName>
</protein>
<dbReference type="InterPro" id="IPR014001">
    <property type="entry name" value="Helicase_ATP-bd"/>
</dbReference>
<comment type="catalytic activity">
    <reaction evidence="5">
        <text>ATP + H2O = ADP + phosphate + H(+)</text>
        <dbReference type="Rhea" id="RHEA:13065"/>
        <dbReference type="ChEBI" id="CHEBI:15377"/>
        <dbReference type="ChEBI" id="CHEBI:15378"/>
        <dbReference type="ChEBI" id="CHEBI:30616"/>
        <dbReference type="ChEBI" id="CHEBI:43474"/>
        <dbReference type="ChEBI" id="CHEBI:456216"/>
        <dbReference type="EC" id="3.6.4.13"/>
    </reaction>
</comment>
<evidence type="ECO:0000256" key="2">
    <source>
        <dbReference type="ARBA" id="ARBA00022801"/>
    </source>
</evidence>
<dbReference type="InterPro" id="IPR050699">
    <property type="entry name" value="RNA-DNA_Helicase"/>
</dbReference>
<evidence type="ECO:0000256" key="1">
    <source>
        <dbReference type="ARBA" id="ARBA00022741"/>
    </source>
</evidence>
<dbReference type="SUPFAM" id="SSF52540">
    <property type="entry name" value="P-loop containing nucleoside triphosphate hydrolases"/>
    <property type="match status" value="1"/>
</dbReference>
<evidence type="ECO:0000256" key="3">
    <source>
        <dbReference type="ARBA" id="ARBA00022806"/>
    </source>
</evidence>
<dbReference type="SMART" id="SM01142">
    <property type="entry name" value="DSHCT"/>
    <property type="match status" value="1"/>
</dbReference>
<keyword evidence="4" id="KW-0067">ATP-binding</keyword>
<feature type="domain" description="Helicase ATP-binding" evidence="6">
    <location>
        <begin position="74"/>
        <end position="212"/>
    </location>
</feature>
<organism evidence="7 8">
    <name type="scientific">Mesocestoides corti</name>
    <name type="common">Flatworm</name>
    <dbReference type="NCBI Taxonomy" id="53468"/>
    <lineage>
        <taxon>Eukaryota</taxon>
        <taxon>Metazoa</taxon>
        <taxon>Spiralia</taxon>
        <taxon>Lophotrochozoa</taxon>
        <taxon>Platyhelminthes</taxon>
        <taxon>Cestoda</taxon>
        <taxon>Eucestoda</taxon>
        <taxon>Cyclophyllidea</taxon>
        <taxon>Mesocestoididae</taxon>
        <taxon>Mesocestoides</taxon>
    </lineage>
</organism>
<name>A0A0R3UEW2_MESCO</name>
<keyword evidence="2" id="KW-0378">Hydrolase</keyword>
<evidence type="ECO:0000256" key="5">
    <source>
        <dbReference type="ARBA" id="ARBA00047984"/>
    </source>
</evidence>
<dbReference type="GO" id="GO:0005524">
    <property type="term" value="F:ATP binding"/>
    <property type="evidence" value="ECO:0007669"/>
    <property type="project" value="UniProtKB-KW"/>
</dbReference>
<dbReference type="Pfam" id="PF00270">
    <property type="entry name" value="DEAD"/>
    <property type="match status" value="1"/>
</dbReference>
<gene>
    <name evidence="7" type="ORF">MCOS_LOCUS5590</name>
</gene>
<evidence type="ECO:0000259" key="6">
    <source>
        <dbReference type="PROSITE" id="PS51192"/>
    </source>
</evidence>
<evidence type="ECO:0000313" key="8">
    <source>
        <dbReference type="Proteomes" id="UP000267029"/>
    </source>
</evidence>
<dbReference type="GO" id="GO:0016787">
    <property type="term" value="F:hydrolase activity"/>
    <property type="evidence" value="ECO:0007669"/>
    <property type="project" value="UniProtKB-KW"/>
</dbReference>
<dbReference type="GO" id="GO:0003676">
    <property type="term" value="F:nucleic acid binding"/>
    <property type="evidence" value="ECO:0007669"/>
    <property type="project" value="InterPro"/>
</dbReference>
<keyword evidence="1" id="KW-0547">Nucleotide-binding</keyword>
<dbReference type="InterPro" id="IPR027417">
    <property type="entry name" value="P-loop_NTPase"/>
</dbReference>
<reference evidence="7 8" key="1">
    <citation type="submission" date="2018-10" db="EMBL/GenBank/DDBJ databases">
        <authorList>
            <consortium name="Pathogen Informatics"/>
        </authorList>
    </citation>
    <scope>NUCLEOTIDE SEQUENCE [LARGE SCALE GENOMIC DNA]</scope>
</reference>
<evidence type="ECO:0000313" key="7">
    <source>
        <dbReference type="EMBL" id="VDD79587.1"/>
    </source>
</evidence>
<dbReference type="InterPro" id="IPR012961">
    <property type="entry name" value="Ski2/MTR4_C"/>
</dbReference>
<dbReference type="EMBL" id="UXSR01005202">
    <property type="protein sequence ID" value="VDD79587.1"/>
    <property type="molecule type" value="Genomic_DNA"/>
</dbReference>
<dbReference type="AlphaFoldDB" id="A0A0R3UEW2"/>
<dbReference type="GO" id="GO:0003724">
    <property type="term" value="F:RNA helicase activity"/>
    <property type="evidence" value="ECO:0007669"/>
    <property type="project" value="UniProtKB-EC"/>
</dbReference>
<dbReference type="OrthoDB" id="64767at2759"/>
<dbReference type="PROSITE" id="PS51192">
    <property type="entry name" value="HELICASE_ATP_BIND_1"/>
    <property type="match status" value="1"/>
</dbReference>
<sequence length="442" mass="48756">MTNRSTSIGRMSSRVGIQAMASLQDVAAQPPQLRPPSHCYLENSLEQLPPLHQLIPNPAMTWPFELDTFQKQAIRCLERKQSVIVAAPTSAGKTVVAEYACSMCRRRRTRAIYTSPLKALSNQKFRDFRQIFGDDVGIITGDTKVATKSTILIMTTEILLNTVYTNNGTMNDLDVVIMDEHTKAAKLIKLTEELSAPDIPLGRHCGDLVGHMGLVHRNVRRVWAIENIREDAKTTRAELLTEQKARVNVLKELGFLHKTPSPSGCLTRKGIAACEIHQMGVCVTEIVLGGSFTHLPPVDVAALLSCFVCESGMQAIHDPPIPDHLKKAVEDMTEKVNQLEQLHANFGAYMSTDDVKMRTDLVGATYAWACDGAFSVIVDRTGVPAGHLLQAFKRLCELLSQICSACHRIGDDILASCMKAARDTIHRGLLCTPSLYVVHHNQ</sequence>
<dbReference type="STRING" id="53468.A0A0R3UEW2"/>
<dbReference type="InterPro" id="IPR011545">
    <property type="entry name" value="DEAD/DEAH_box_helicase_dom"/>
</dbReference>
<evidence type="ECO:0000256" key="4">
    <source>
        <dbReference type="ARBA" id="ARBA00022840"/>
    </source>
</evidence>
<dbReference type="Gene3D" id="3.40.50.300">
    <property type="entry name" value="P-loop containing nucleotide triphosphate hydrolases"/>
    <property type="match status" value="1"/>
</dbReference>
<dbReference type="Proteomes" id="UP000267029">
    <property type="component" value="Unassembled WGS sequence"/>
</dbReference>
<dbReference type="Pfam" id="PF08148">
    <property type="entry name" value="DSHCT"/>
    <property type="match status" value="1"/>
</dbReference>